<keyword evidence="1 2" id="KW-0732">Signal</keyword>
<protein>
    <submittedName>
        <fullName evidence="3">Outer membrane lipoprotein-sorting protein</fullName>
    </submittedName>
</protein>
<evidence type="ECO:0000256" key="1">
    <source>
        <dbReference type="ARBA" id="ARBA00022729"/>
    </source>
</evidence>
<dbReference type="InterPro" id="IPR029046">
    <property type="entry name" value="LolA/LolB/LppX"/>
</dbReference>
<dbReference type="InterPro" id="IPR004564">
    <property type="entry name" value="OM_lipoprot_carrier_LolA-like"/>
</dbReference>
<keyword evidence="4" id="KW-1185">Reference proteome</keyword>
<dbReference type="PANTHER" id="PTHR35869">
    <property type="entry name" value="OUTER-MEMBRANE LIPOPROTEIN CARRIER PROTEIN"/>
    <property type="match status" value="1"/>
</dbReference>
<dbReference type="Pfam" id="PF03548">
    <property type="entry name" value="LolA"/>
    <property type="match status" value="1"/>
</dbReference>
<dbReference type="STRING" id="470826.SAMN04488027_11621"/>
<dbReference type="SUPFAM" id="SSF89392">
    <property type="entry name" value="Prokaryotic lipoproteins and lipoprotein localization factors"/>
    <property type="match status" value="1"/>
</dbReference>
<name>A0A1G7Z0K6_9FLAO</name>
<dbReference type="Gene3D" id="2.50.20.10">
    <property type="entry name" value="Lipoprotein localisation LolA/LolB/LppX"/>
    <property type="match status" value="1"/>
</dbReference>
<dbReference type="OrthoDB" id="1491557at2"/>
<dbReference type="AlphaFoldDB" id="A0A1G7Z0K6"/>
<keyword evidence="3" id="KW-0449">Lipoprotein</keyword>
<evidence type="ECO:0000313" key="4">
    <source>
        <dbReference type="Proteomes" id="UP000199296"/>
    </source>
</evidence>
<dbReference type="Proteomes" id="UP000199296">
    <property type="component" value="Unassembled WGS sequence"/>
</dbReference>
<organism evidence="3 4">
    <name type="scientific">Psychroflexus sediminis</name>
    <dbReference type="NCBI Taxonomy" id="470826"/>
    <lineage>
        <taxon>Bacteria</taxon>
        <taxon>Pseudomonadati</taxon>
        <taxon>Bacteroidota</taxon>
        <taxon>Flavobacteriia</taxon>
        <taxon>Flavobacteriales</taxon>
        <taxon>Flavobacteriaceae</taxon>
        <taxon>Psychroflexus</taxon>
    </lineage>
</organism>
<dbReference type="EMBL" id="FNCW01000016">
    <property type="protein sequence ID" value="SDH02243.1"/>
    <property type="molecule type" value="Genomic_DNA"/>
</dbReference>
<dbReference type="CDD" id="cd16325">
    <property type="entry name" value="LolA"/>
    <property type="match status" value="1"/>
</dbReference>
<sequence length="217" mass="25412">MKIIKTLSLIFLTLLIPNAVIAQNDNEAKALVKEVLDKVESYDNFVIDFTYSLENKEQNMNQETRGDVSIKDEKYVLNLMGTTQIFDGEDIYTIVPEDDEVTISSYDEANNEQITPSKMLTFYQDGYRFKMDLLQDVKGRKIQYVELIPMDSNNEMKKILLGIDKQTKHIYNLIQIQPDNTKIEFRVTKFKTNEPLSAKHFQFERSKYADYYINELD</sequence>
<feature type="signal peptide" evidence="2">
    <location>
        <begin position="1"/>
        <end position="22"/>
    </location>
</feature>
<proteinExistence type="predicted"/>
<feature type="chain" id="PRO_5011643784" evidence="2">
    <location>
        <begin position="23"/>
        <end position="217"/>
    </location>
</feature>
<gene>
    <name evidence="3" type="ORF">SAMN04488027_11621</name>
</gene>
<evidence type="ECO:0000313" key="3">
    <source>
        <dbReference type="EMBL" id="SDH02243.1"/>
    </source>
</evidence>
<reference evidence="3 4" key="1">
    <citation type="submission" date="2016-10" db="EMBL/GenBank/DDBJ databases">
        <authorList>
            <person name="de Groot N.N."/>
        </authorList>
    </citation>
    <scope>NUCLEOTIDE SEQUENCE [LARGE SCALE GENOMIC DNA]</scope>
    <source>
        <strain evidence="3 4">DSM 19803</strain>
    </source>
</reference>
<evidence type="ECO:0000256" key="2">
    <source>
        <dbReference type="SAM" id="SignalP"/>
    </source>
</evidence>
<accession>A0A1G7Z0K6</accession>
<dbReference type="PANTHER" id="PTHR35869:SF1">
    <property type="entry name" value="OUTER-MEMBRANE LIPOPROTEIN CARRIER PROTEIN"/>
    <property type="match status" value="1"/>
</dbReference>